<evidence type="ECO:0000256" key="1">
    <source>
        <dbReference type="SAM" id="MobiDB-lite"/>
    </source>
</evidence>
<reference evidence="3 4" key="1">
    <citation type="journal article" date="2023" name="bioRxiv">
        <title>An intranuclear bacterial parasite of deep-sea mussels expresses apoptosis inhibitors acquired from its host.</title>
        <authorList>
            <person name="Gonzalez Porras M.A."/>
            <person name="Assie A."/>
            <person name="Tietjen M."/>
            <person name="Violette M."/>
            <person name="Kleiner M."/>
            <person name="Gruber-Vodicka H."/>
            <person name="Dubilier N."/>
            <person name="Leisch N."/>
        </authorList>
    </citation>
    <scope>NUCLEOTIDE SEQUENCE [LARGE SCALE GENOMIC DNA]</scope>
    <source>
        <strain evidence="3">IAP13</strain>
    </source>
</reference>
<keyword evidence="4" id="KW-1185">Reference proteome</keyword>
<evidence type="ECO:0000313" key="3">
    <source>
        <dbReference type="EMBL" id="MDP0589037.1"/>
    </source>
</evidence>
<dbReference type="AlphaFoldDB" id="A0AA90NM15"/>
<dbReference type="GO" id="GO:0003824">
    <property type="term" value="F:catalytic activity"/>
    <property type="evidence" value="ECO:0007669"/>
    <property type="project" value="InterPro"/>
</dbReference>
<dbReference type="InterPro" id="IPR000120">
    <property type="entry name" value="Amidase"/>
</dbReference>
<dbReference type="Gene3D" id="3.90.1300.10">
    <property type="entry name" value="Amidase signature (AS) domain"/>
    <property type="match status" value="1"/>
</dbReference>
<dbReference type="Proteomes" id="UP001178148">
    <property type="component" value="Unassembled WGS sequence"/>
</dbReference>
<dbReference type="PANTHER" id="PTHR11895">
    <property type="entry name" value="TRANSAMIDASE"/>
    <property type="match status" value="1"/>
</dbReference>
<sequence>MNRLNKEPTPLLSFHQDPNAAGCDKKASKVAKKAFKNYQKACKTSHPQNHYADGKANKGIFLRIQRSLAERSVIVASFFRRLVGLNKVKGVQYTDNIKETNNIKPSASASMTKTDYMAKLMEIINKTSSEKKHHLDRTADDWKGFTGDDIKQGIANHIKKNPQNESAIGDMFEDFILSDDSDTSPPNDNNDKLPVSVKAEFNLKGRSASHGLKGKCEPQTETTEFLKGLLPDGKTSLNLVGINSQHALGAGASGIATKGPNTANAYRPDTAQPGGSSTAAKDCIPGGSSSGGTTSVATGAVVTAVGSDGGGSGRICPGLQGCVGLSTGAGYFNTTNSSYQNPDTLVSPAIISRNIQDNAQTSLDLIPEDTIKCFDHSKIGVYIDQDSLNIAKAGGGDGKEISARCQSLFESWQKEFRPQENESHSLSLHQLGEHPSNARNIASSHITIFGTEEKNAFNDLSPEQRAGADDELRLNLAMVKTTSKRSLATAQNNRVAFQNHLKFLYEEKGIGVICMPTTLRTARGILPGERESGLADLRGSLEYSQFTNLANLASTAAITVPAGVDKNGMPIGFMLMSTTPEIGPNELLLLGAEFQNITRNDEQFNTPEPTISVYEDIKTAHDARLKRHHG</sequence>
<dbReference type="SUPFAM" id="SSF75304">
    <property type="entry name" value="Amidase signature (AS) enzymes"/>
    <property type="match status" value="1"/>
</dbReference>
<dbReference type="InterPro" id="IPR023631">
    <property type="entry name" value="Amidase_dom"/>
</dbReference>
<name>A0AA90NM15_9GAMM</name>
<dbReference type="Pfam" id="PF01425">
    <property type="entry name" value="Amidase"/>
    <property type="match status" value="1"/>
</dbReference>
<evidence type="ECO:0000313" key="4">
    <source>
        <dbReference type="Proteomes" id="UP001178148"/>
    </source>
</evidence>
<dbReference type="PANTHER" id="PTHR11895:SF67">
    <property type="entry name" value="AMIDASE DOMAIN-CONTAINING PROTEIN"/>
    <property type="match status" value="1"/>
</dbReference>
<feature type="region of interest" description="Disordered" evidence="1">
    <location>
        <begin position="269"/>
        <end position="293"/>
    </location>
</feature>
<gene>
    <name evidence="3" type="ORF">QS748_07515</name>
</gene>
<comment type="caution">
    <text evidence="3">The sequence shown here is derived from an EMBL/GenBank/DDBJ whole genome shotgun (WGS) entry which is preliminary data.</text>
</comment>
<protein>
    <submittedName>
        <fullName evidence="3">Amidase family protein</fullName>
    </submittedName>
</protein>
<organism evidence="3 4">
    <name type="scientific">Candidatus Endonucleibacter bathymodioli</name>
    <dbReference type="NCBI Taxonomy" id="539814"/>
    <lineage>
        <taxon>Bacteria</taxon>
        <taxon>Pseudomonadati</taxon>
        <taxon>Pseudomonadota</taxon>
        <taxon>Gammaproteobacteria</taxon>
        <taxon>Oceanospirillales</taxon>
        <taxon>Endozoicomonadaceae</taxon>
        <taxon>Candidatus Endonucleibacter</taxon>
    </lineage>
</organism>
<dbReference type="EMBL" id="JASXSV010000009">
    <property type="protein sequence ID" value="MDP0589037.1"/>
    <property type="molecule type" value="Genomic_DNA"/>
</dbReference>
<dbReference type="InterPro" id="IPR036928">
    <property type="entry name" value="AS_sf"/>
</dbReference>
<accession>A0AA90NM15</accession>
<proteinExistence type="predicted"/>
<feature type="domain" description="Amidase" evidence="2">
    <location>
        <begin position="280"/>
        <end position="577"/>
    </location>
</feature>
<evidence type="ECO:0000259" key="2">
    <source>
        <dbReference type="Pfam" id="PF01425"/>
    </source>
</evidence>